<gene>
    <name evidence="1" type="ORF">IQ241_16770</name>
</gene>
<dbReference type="GO" id="GO:0016810">
    <property type="term" value="F:hydrolase activity, acting on carbon-nitrogen (but not peptide) bonds"/>
    <property type="evidence" value="ECO:0007669"/>
    <property type="project" value="InterPro"/>
</dbReference>
<organism evidence="1 2">
    <name type="scientific">Vasconcelosia minhoensis LEGE 07310</name>
    <dbReference type="NCBI Taxonomy" id="915328"/>
    <lineage>
        <taxon>Bacteria</taxon>
        <taxon>Bacillati</taxon>
        <taxon>Cyanobacteriota</taxon>
        <taxon>Cyanophyceae</taxon>
        <taxon>Nodosilineales</taxon>
        <taxon>Cymatolegaceae</taxon>
        <taxon>Vasconcelosia</taxon>
        <taxon>Vasconcelosia minhoensis</taxon>
    </lineage>
</organism>
<sequence>MPRQLIRNATVLPFTHQPSGELDLTVQKADVLVEDDRIMEVAARIEAVADSVNKPLHHCPWATYGEYETERAEMYHHAERLMPAIEATYQKAMAQPLPIERFTRIE</sequence>
<dbReference type="EMBL" id="JADEXG010000043">
    <property type="protein sequence ID" value="MBE9078926.1"/>
    <property type="molecule type" value="Genomic_DNA"/>
</dbReference>
<dbReference type="RefSeq" id="WP_193909270.1">
    <property type="nucleotide sequence ID" value="NZ_JADEXG010000043.1"/>
</dbReference>
<evidence type="ECO:0000313" key="1">
    <source>
        <dbReference type="EMBL" id="MBE9078926.1"/>
    </source>
</evidence>
<dbReference type="Proteomes" id="UP000636505">
    <property type="component" value="Unassembled WGS sequence"/>
</dbReference>
<dbReference type="SUPFAM" id="SSF51338">
    <property type="entry name" value="Composite domain of metallo-dependent hydrolases"/>
    <property type="match status" value="1"/>
</dbReference>
<keyword evidence="2" id="KW-1185">Reference proteome</keyword>
<dbReference type="InterPro" id="IPR011059">
    <property type="entry name" value="Metal-dep_hydrolase_composite"/>
</dbReference>
<evidence type="ECO:0000313" key="2">
    <source>
        <dbReference type="Proteomes" id="UP000636505"/>
    </source>
</evidence>
<name>A0A8J7AGX3_9CYAN</name>
<proteinExistence type="predicted"/>
<comment type="caution">
    <text evidence="1">The sequence shown here is derived from an EMBL/GenBank/DDBJ whole genome shotgun (WGS) entry which is preliminary data.</text>
</comment>
<protein>
    <submittedName>
        <fullName evidence="1">Uncharacterized protein</fullName>
    </submittedName>
</protein>
<dbReference type="AlphaFoldDB" id="A0A8J7AGX3"/>
<reference evidence="1" key="1">
    <citation type="submission" date="2020-10" db="EMBL/GenBank/DDBJ databases">
        <authorList>
            <person name="Castelo-Branco R."/>
            <person name="Eusebio N."/>
            <person name="Adriana R."/>
            <person name="Vieira A."/>
            <person name="Brugerolle De Fraissinette N."/>
            <person name="Rezende De Castro R."/>
            <person name="Schneider M.P."/>
            <person name="Vasconcelos V."/>
            <person name="Leao P.N."/>
        </authorList>
    </citation>
    <scope>NUCLEOTIDE SEQUENCE</scope>
    <source>
        <strain evidence="1">LEGE 07310</strain>
    </source>
</reference>
<accession>A0A8J7AGX3</accession>